<gene>
    <name evidence="1" type="ORF">BO223_05335</name>
</gene>
<sequence length="141" mass="16748">MIQALSEDPVIESLNIRERTVLKRWILSEIQGRMLEDIVLLETMMRWPGPGKEVFVLQFALGEFDMVIFDPEKLECEVFEIKHSQVRTREQARHLLDPENRRKTEFRYGPITRKTVLYRGETCEEDGIRYQNVEEYLMQAG</sequence>
<comment type="caution">
    <text evidence="1">The sequence shown here is derived from an EMBL/GenBank/DDBJ whole genome shotgun (WGS) entry which is preliminary data.</text>
</comment>
<name>A0A1Q9YL35_9FIRM</name>
<evidence type="ECO:0000313" key="2">
    <source>
        <dbReference type="Proteomes" id="UP000186758"/>
    </source>
</evidence>
<protein>
    <recommendedName>
        <fullName evidence="3">DUF4143 domain-containing protein</fullName>
    </recommendedName>
</protein>
<evidence type="ECO:0008006" key="3">
    <source>
        <dbReference type="Google" id="ProtNLM"/>
    </source>
</evidence>
<reference evidence="1 2" key="1">
    <citation type="submission" date="2016-11" db="EMBL/GenBank/DDBJ databases">
        <title>Description of two novel members of the family Erysipelotrichaceae: Ileibacterium lipovorans gen. nov., sp. nov. and Dubosiella newyorkensis, gen. nov., sp. nov.</title>
        <authorList>
            <person name="Cox L.M."/>
            <person name="Sohn J."/>
            <person name="Tyrrell K.L."/>
            <person name="Citron D.M."/>
            <person name="Lawson P.A."/>
            <person name="Patel N.B."/>
            <person name="Iizumi T."/>
            <person name="Perez-Perez G.I."/>
            <person name="Goldstein E.J."/>
            <person name="Blaser M.J."/>
        </authorList>
    </citation>
    <scope>NUCLEOTIDE SEQUENCE [LARGE SCALE GENOMIC DNA]</scope>
    <source>
        <strain evidence="1 2">NYU-BL-K8</strain>
    </source>
</reference>
<organism evidence="1 2">
    <name type="scientific">Faecalibaculum rodentium</name>
    <dbReference type="NCBI Taxonomy" id="1702221"/>
    <lineage>
        <taxon>Bacteria</taxon>
        <taxon>Bacillati</taxon>
        <taxon>Bacillota</taxon>
        <taxon>Erysipelotrichia</taxon>
        <taxon>Erysipelotrichales</taxon>
        <taxon>Erysipelotrichaceae</taxon>
        <taxon>Faecalibaculum</taxon>
    </lineage>
</organism>
<dbReference type="Proteomes" id="UP000186758">
    <property type="component" value="Unassembled WGS sequence"/>
</dbReference>
<accession>A0A1Q9YL35</accession>
<dbReference type="AlphaFoldDB" id="A0A1Q9YL35"/>
<evidence type="ECO:0000313" key="1">
    <source>
        <dbReference type="EMBL" id="OLU45513.1"/>
    </source>
</evidence>
<dbReference type="EMBL" id="MPJZ01000050">
    <property type="protein sequence ID" value="OLU45513.1"/>
    <property type="molecule type" value="Genomic_DNA"/>
</dbReference>
<proteinExistence type="predicted"/>